<dbReference type="OrthoDB" id="5640562at2"/>
<evidence type="ECO:0000256" key="1">
    <source>
        <dbReference type="SAM" id="Phobius"/>
    </source>
</evidence>
<proteinExistence type="predicted"/>
<evidence type="ECO:0000313" key="3">
    <source>
        <dbReference type="Proteomes" id="UP000054621"/>
    </source>
</evidence>
<dbReference type="AlphaFoldDB" id="A0A0W0YNM1"/>
<dbReference type="RefSeq" id="WP_027270897.1">
    <property type="nucleotide sequence ID" value="NZ_CAAAJE010000011.1"/>
</dbReference>
<accession>A0A0W0YNM1</accession>
<dbReference type="Proteomes" id="UP000054621">
    <property type="component" value="Unassembled WGS sequence"/>
</dbReference>
<organism evidence="2 3">
    <name type="scientific">Legionella sainthelensi</name>
    <dbReference type="NCBI Taxonomy" id="28087"/>
    <lineage>
        <taxon>Bacteria</taxon>
        <taxon>Pseudomonadati</taxon>
        <taxon>Pseudomonadota</taxon>
        <taxon>Gammaproteobacteria</taxon>
        <taxon>Legionellales</taxon>
        <taxon>Legionellaceae</taxon>
        <taxon>Legionella</taxon>
    </lineage>
</organism>
<keyword evidence="1" id="KW-0812">Transmembrane</keyword>
<dbReference type="NCBIfam" id="NF038219">
    <property type="entry name" value="IcmV_IVB"/>
    <property type="match status" value="1"/>
</dbReference>
<feature type="transmembrane region" description="Helical" evidence="1">
    <location>
        <begin position="79"/>
        <end position="99"/>
    </location>
</feature>
<evidence type="ECO:0000313" key="2">
    <source>
        <dbReference type="EMBL" id="KTD58488.1"/>
    </source>
</evidence>
<reference evidence="2 3" key="1">
    <citation type="submission" date="2015-11" db="EMBL/GenBank/DDBJ databases">
        <title>Genomic analysis of 38 Legionella species identifies large and diverse effector repertoires.</title>
        <authorList>
            <person name="Burstein D."/>
            <person name="Amaro F."/>
            <person name="Zusman T."/>
            <person name="Lifshitz Z."/>
            <person name="Cohen O."/>
            <person name="Gilbert J.A."/>
            <person name="Pupko T."/>
            <person name="Shuman H.A."/>
            <person name="Segal G."/>
        </authorList>
    </citation>
    <scope>NUCLEOTIDE SEQUENCE [LARGE SCALE GENOMIC DNA]</scope>
    <source>
        <strain evidence="2 3">Mt.St.Helens-4</strain>
    </source>
</reference>
<dbReference type="eggNOG" id="ENOG502ZIIK">
    <property type="taxonomic scope" value="Bacteria"/>
</dbReference>
<dbReference type="STRING" id="28087.Lsai_1095"/>
<protein>
    <submittedName>
        <fullName evidence="2">Intracellular multiplication protein IcmV</fullName>
    </submittedName>
</protein>
<feature type="transmembrane region" description="Helical" evidence="1">
    <location>
        <begin position="105"/>
        <end position="125"/>
    </location>
</feature>
<keyword evidence="1" id="KW-0472">Membrane</keyword>
<dbReference type="PATRIC" id="fig|28087.4.peg.1161"/>
<sequence length="152" mass="17894">MKKHHRSRIGTLFSQIFKIRIWFDWERIKAITVSLGNGIKHLFVPHQNIETEESFTDATMKFGLSDEILLSKQKALFRLSMFMMFLAVLILGYAGYQLYSGSIKAFVVSLVVTLIALVLAFRYHFWYFQIKNRKLGCTFNEWYRRGLLGEKK</sequence>
<comment type="caution">
    <text evidence="2">The sequence shown here is derived from an EMBL/GenBank/DDBJ whole genome shotgun (WGS) entry which is preliminary data.</text>
</comment>
<name>A0A0W0YNM1_9GAMM</name>
<keyword evidence="1" id="KW-1133">Transmembrane helix</keyword>
<gene>
    <name evidence="2" type="primary">icmV</name>
    <name evidence="2" type="ORF">Lsai_1095</name>
</gene>
<dbReference type="EMBL" id="LNYV01000013">
    <property type="protein sequence ID" value="KTD58488.1"/>
    <property type="molecule type" value="Genomic_DNA"/>
</dbReference>